<dbReference type="InterPro" id="IPR036047">
    <property type="entry name" value="F-box-like_dom_sf"/>
</dbReference>
<evidence type="ECO:0000313" key="3">
    <source>
        <dbReference type="EMBL" id="KAK1669548.1"/>
    </source>
</evidence>
<dbReference type="Pfam" id="PF00646">
    <property type="entry name" value="F-box"/>
    <property type="match status" value="2"/>
</dbReference>
<dbReference type="PANTHER" id="PTHR31900">
    <property type="entry name" value="F-BOX/RNI SUPERFAMILY PROTEIN-RELATED"/>
    <property type="match status" value="1"/>
</dbReference>
<dbReference type="InterPro" id="IPR055411">
    <property type="entry name" value="LRR_FXL15/At3g58940/PEG3-like"/>
</dbReference>
<dbReference type="Proteomes" id="UP001231189">
    <property type="component" value="Unassembled WGS sequence"/>
</dbReference>
<name>A0AAD8WQX4_LOLMU</name>
<sequence>MDHQLNAGHAGPERDDRISMLGDSVLGHILSFLDTKEAARAAVLSSRWRDIFASARPDKHLRQCDDRISMLGDSVLGHILSFLDTREAARAAVLSSRWRDIFASVHTVSMEEPEAPIPEYDDEGYRCRETDPKPPFTALVNAALIARSLRPAAASAPLRALRVAMESYDGIDAFTVDQWLTYAMKHAAPDLKLYLRVRRVPVCSRPDPYRHAVPVAGSDDEEEDDGKTPVDPEGVDEDDDVASSVDEMASRWWSRPPAVYTVPRRLFSCAALRSLHLASCRLSPPEAISLPSLQALGLTHVPDEEEHVQKFISACPRLADLTLEACATVTMLSLLDNTCLRRLALLCCHKLATVTVDASELRSFEYRGAVPSNSFLAVRGGLLSITSCKVDVCAVCLEEEATTSEQLAALSSFLQPFASTTKRLQLRAAHMGSCFVALPAFQALRNLQLFGRVPRDGTGTDLVAATCTILSQAPHLELLTLFFEAAPPESSSRINRQHYSHDRKETELLEVHNLHHNKYDTIDSDQLAAIPLPPCLRSTVRRIKLVHYQGGRAERTLARFLLRNAAALEKLFCEFSEGPLRTQKELTLEMEGWVVNEKAIKVFY</sequence>
<keyword evidence="4" id="KW-1185">Reference proteome</keyword>
<gene>
    <name evidence="3" type="ORF">QYE76_057707</name>
</gene>
<feature type="domain" description="F-box" evidence="2">
    <location>
        <begin position="21"/>
        <end position="61"/>
    </location>
</feature>
<dbReference type="InterPro" id="IPR050232">
    <property type="entry name" value="FBL13/AtMIF1-like"/>
</dbReference>
<feature type="domain" description="F-box" evidence="2">
    <location>
        <begin position="71"/>
        <end position="110"/>
    </location>
</feature>
<dbReference type="Gene3D" id="3.80.10.10">
    <property type="entry name" value="Ribonuclease Inhibitor"/>
    <property type="match status" value="1"/>
</dbReference>
<dbReference type="Pfam" id="PF08387">
    <property type="entry name" value="FBD"/>
    <property type="match status" value="1"/>
</dbReference>
<feature type="region of interest" description="Disordered" evidence="1">
    <location>
        <begin position="210"/>
        <end position="241"/>
    </location>
</feature>
<reference evidence="3" key="1">
    <citation type="submission" date="2023-07" db="EMBL/GenBank/DDBJ databases">
        <title>A chromosome-level genome assembly of Lolium multiflorum.</title>
        <authorList>
            <person name="Chen Y."/>
            <person name="Copetti D."/>
            <person name="Kolliker R."/>
            <person name="Studer B."/>
        </authorList>
    </citation>
    <scope>NUCLEOTIDE SEQUENCE</scope>
    <source>
        <strain evidence="3">02402/16</strain>
        <tissue evidence="3">Leaf</tissue>
    </source>
</reference>
<accession>A0AAD8WQX4</accession>
<organism evidence="3 4">
    <name type="scientific">Lolium multiflorum</name>
    <name type="common">Italian ryegrass</name>
    <name type="synonym">Lolium perenne subsp. multiflorum</name>
    <dbReference type="NCBI Taxonomy" id="4521"/>
    <lineage>
        <taxon>Eukaryota</taxon>
        <taxon>Viridiplantae</taxon>
        <taxon>Streptophyta</taxon>
        <taxon>Embryophyta</taxon>
        <taxon>Tracheophyta</taxon>
        <taxon>Spermatophyta</taxon>
        <taxon>Magnoliopsida</taxon>
        <taxon>Liliopsida</taxon>
        <taxon>Poales</taxon>
        <taxon>Poaceae</taxon>
        <taxon>BOP clade</taxon>
        <taxon>Pooideae</taxon>
        <taxon>Poodae</taxon>
        <taxon>Poeae</taxon>
        <taxon>Poeae Chloroplast Group 2 (Poeae type)</taxon>
        <taxon>Loliodinae</taxon>
        <taxon>Loliinae</taxon>
        <taxon>Lolium</taxon>
    </lineage>
</organism>
<dbReference type="Pfam" id="PF24758">
    <property type="entry name" value="LRR_At5g56370"/>
    <property type="match status" value="1"/>
</dbReference>
<evidence type="ECO:0000259" key="2">
    <source>
        <dbReference type="SMART" id="SM00256"/>
    </source>
</evidence>
<proteinExistence type="predicted"/>
<dbReference type="EMBL" id="JAUUTY010000003">
    <property type="protein sequence ID" value="KAK1669548.1"/>
    <property type="molecule type" value="Genomic_DNA"/>
</dbReference>
<dbReference type="InterPro" id="IPR032675">
    <property type="entry name" value="LRR_dom_sf"/>
</dbReference>
<dbReference type="SUPFAM" id="SSF81383">
    <property type="entry name" value="F-box domain"/>
    <property type="match status" value="2"/>
</dbReference>
<dbReference type="InterPro" id="IPR001810">
    <property type="entry name" value="F-box_dom"/>
</dbReference>
<dbReference type="Gene3D" id="1.20.1280.50">
    <property type="match status" value="2"/>
</dbReference>
<protein>
    <recommendedName>
        <fullName evidence="2">F-box domain-containing protein</fullName>
    </recommendedName>
</protein>
<comment type="caution">
    <text evidence="3">The sequence shown here is derived from an EMBL/GenBank/DDBJ whole genome shotgun (WGS) entry which is preliminary data.</text>
</comment>
<dbReference type="InterPro" id="IPR006566">
    <property type="entry name" value="FBD"/>
</dbReference>
<dbReference type="PANTHER" id="PTHR31900:SF30">
    <property type="entry name" value="SUPERFAMILY PROTEIN, PUTATIVE-RELATED"/>
    <property type="match status" value="1"/>
</dbReference>
<dbReference type="SMART" id="SM00256">
    <property type="entry name" value="FBOX"/>
    <property type="match status" value="2"/>
</dbReference>
<evidence type="ECO:0000313" key="4">
    <source>
        <dbReference type="Proteomes" id="UP001231189"/>
    </source>
</evidence>
<evidence type="ECO:0000256" key="1">
    <source>
        <dbReference type="SAM" id="MobiDB-lite"/>
    </source>
</evidence>
<dbReference type="AlphaFoldDB" id="A0AAD8WQX4"/>
<dbReference type="SUPFAM" id="SSF52047">
    <property type="entry name" value="RNI-like"/>
    <property type="match status" value="1"/>
</dbReference>